<gene>
    <name evidence="1" type="ORF">BOCO_1189</name>
</gene>
<comment type="caution">
    <text evidence="1">The sequence shown here is derived from an EMBL/GenBank/DDBJ whole genome shotgun (WGS) entry which is preliminary data.</text>
</comment>
<keyword evidence="2" id="KW-1185">Reference proteome</keyword>
<protein>
    <submittedName>
        <fullName evidence="1">Uncharacterized protein</fullName>
    </submittedName>
</protein>
<name>A0A261EQ29_9BIFI</name>
<organism evidence="1 2">
    <name type="scientific">Bombiscardovia coagulans</name>
    <dbReference type="NCBI Taxonomy" id="686666"/>
    <lineage>
        <taxon>Bacteria</taxon>
        <taxon>Bacillati</taxon>
        <taxon>Actinomycetota</taxon>
        <taxon>Actinomycetes</taxon>
        <taxon>Bifidobacteriales</taxon>
        <taxon>Bifidobacteriaceae</taxon>
        <taxon>Bombiscardovia</taxon>
    </lineage>
</organism>
<dbReference type="AlphaFoldDB" id="A0A261EQ29"/>
<dbReference type="EMBL" id="MWWS01000007">
    <property type="protein sequence ID" value="OZG48953.1"/>
    <property type="molecule type" value="Genomic_DNA"/>
</dbReference>
<reference evidence="1 2" key="1">
    <citation type="journal article" date="2017" name="BMC Genomics">
        <title>Comparative genomic and phylogenomic analyses of the Bifidobacteriaceae family.</title>
        <authorList>
            <person name="Lugli G.A."/>
            <person name="Milani C."/>
            <person name="Turroni F."/>
            <person name="Duranti S."/>
            <person name="Mancabelli L."/>
            <person name="Mangifesta M."/>
            <person name="Ferrario C."/>
            <person name="Modesto M."/>
            <person name="Mattarelli P."/>
            <person name="Jiri K."/>
            <person name="van Sinderen D."/>
            <person name="Ventura M."/>
        </authorList>
    </citation>
    <scope>NUCLEOTIDE SEQUENCE [LARGE SCALE GENOMIC DNA]</scope>
    <source>
        <strain evidence="1 2">DSM 22924</strain>
    </source>
</reference>
<evidence type="ECO:0000313" key="2">
    <source>
        <dbReference type="Proteomes" id="UP000216004"/>
    </source>
</evidence>
<sequence length="52" mass="5926">MLVARVHKEVGRSLLCSGPEKCDVIAIFICVDFVTVEALESTKYRVYLETRH</sequence>
<evidence type="ECO:0000313" key="1">
    <source>
        <dbReference type="EMBL" id="OZG48953.1"/>
    </source>
</evidence>
<dbReference type="Proteomes" id="UP000216004">
    <property type="component" value="Unassembled WGS sequence"/>
</dbReference>
<accession>A0A261EQ29</accession>
<proteinExistence type="predicted"/>